<gene>
    <name evidence="2" type="ORF">NBH21_25340</name>
</gene>
<protein>
    <submittedName>
        <fullName evidence="2">SIR2 family protein</fullName>
    </submittedName>
</protein>
<feature type="transmembrane region" description="Helical" evidence="1">
    <location>
        <begin position="26"/>
        <end position="44"/>
    </location>
</feature>
<reference evidence="2" key="1">
    <citation type="submission" date="2022-06" db="EMBL/GenBank/DDBJ databases">
        <authorList>
            <person name="Sun Q."/>
        </authorList>
    </citation>
    <scope>NUCLEOTIDE SEQUENCE</scope>
    <source>
        <strain evidence="2">S101</strain>
    </source>
</reference>
<dbReference type="RefSeq" id="WP_250914758.1">
    <property type="nucleotide sequence ID" value="NZ_JAMXLX010000015.1"/>
</dbReference>
<keyword evidence="1" id="KW-1133">Transmembrane helix</keyword>
<proteinExistence type="predicted"/>
<accession>A0AAJ1FA59</accession>
<sequence length="581" mass="64718">MDNDSPYNQITLDDFARRFSMRKGGLMWLLGAGASAAAGIPTAWDMIWEFKQQLYVSQRRVSLKTVSDLSNPAIRMKIQNFIDETGRYAPVDSPEEYADLFESAYPSEGDRRTYIDGKLSGAKPSYGHMALAVLMRAQYTKVIWTTNFDALIADACAKVYDSTGNLTSVSLDATDLAHQVIASERWPAEIKLHGDFRSRRLKNTSDELRDQDSKLRRALIDQCNRSGLIVAGYSGRDESVMNSLADALDAANAFPNGLFWLYRGDSPPLSAVETLLAKAKSVGVDGGLVRIESFDETLRDITRLIDGIDTAPLEAFAADRRIWSPASTPSLSKGFPVIRLNGLRFEQIPSVCRRVNCGIGGFSEVTKAIAESGLEIVAARTRAGVLAFGADADVTSVFAPFGIKEFDLHSIETKKLRYDSGERGLLRDALSRSLSRQHDMLLFRRRGSDLLAPRTPEEAKWKPLQKLVGRISGTIHGHPELKWHEGVGIRLDWAKDQLWLLVEPRTVFEEVDEANRAITTDFARERTVKRYNRQLNDLVSFWTNILFNEGNEIRTLGIANGIDAIFRFNGVNAFSRRAGGL</sequence>
<dbReference type="AlphaFoldDB" id="A0AAJ1FA59"/>
<keyword evidence="1" id="KW-0812">Transmembrane</keyword>
<evidence type="ECO:0000313" key="3">
    <source>
        <dbReference type="Proteomes" id="UP001155380"/>
    </source>
</evidence>
<comment type="caution">
    <text evidence="2">The sequence shown here is derived from an EMBL/GenBank/DDBJ whole genome shotgun (WGS) entry which is preliminary data.</text>
</comment>
<organism evidence="2 3">
    <name type="scientific">Ciceribacter sichuanensis</name>
    <dbReference type="NCBI Taxonomy" id="2949647"/>
    <lineage>
        <taxon>Bacteria</taxon>
        <taxon>Pseudomonadati</taxon>
        <taxon>Pseudomonadota</taxon>
        <taxon>Alphaproteobacteria</taxon>
        <taxon>Hyphomicrobiales</taxon>
        <taxon>Rhizobiaceae</taxon>
        <taxon>Ciceribacter</taxon>
    </lineage>
</organism>
<dbReference type="EMBL" id="JAMXLX010000015">
    <property type="protein sequence ID" value="MCO5960094.1"/>
    <property type="molecule type" value="Genomic_DNA"/>
</dbReference>
<dbReference type="Pfam" id="PF13289">
    <property type="entry name" value="SIR2_2"/>
    <property type="match status" value="1"/>
</dbReference>
<dbReference type="Proteomes" id="UP001155380">
    <property type="component" value="Unassembled WGS sequence"/>
</dbReference>
<dbReference type="Gene3D" id="3.40.50.1220">
    <property type="entry name" value="TPP-binding domain"/>
    <property type="match status" value="1"/>
</dbReference>
<evidence type="ECO:0000313" key="2">
    <source>
        <dbReference type="EMBL" id="MCO5960094.1"/>
    </source>
</evidence>
<dbReference type="SUPFAM" id="SSF52467">
    <property type="entry name" value="DHS-like NAD/FAD-binding domain"/>
    <property type="match status" value="1"/>
</dbReference>
<keyword evidence="1" id="KW-0472">Membrane</keyword>
<name>A0AAJ1FA59_9HYPH</name>
<dbReference type="InterPro" id="IPR029035">
    <property type="entry name" value="DHS-like_NAD/FAD-binding_dom"/>
</dbReference>
<evidence type="ECO:0000256" key="1">
    <source>
        <dbReference type="SAM" id="Phobius"/>
    </source>
</evidence>